<evidence type="ECO:0000313" key="3">
    <source>
        <dbReference type="EMBL" id="MPA44872.1"/>
    </source>
</evidence>
<dbReference type="InterPro" id="IPR002347">
    <property type="entry name" value="SDR_fam"/>
</dbReference>
<dbReference type="InterPro" id="IPR045000">
    <property type="entry name" value="TR"/>
</dbReference>
<dbReference type="EMBL" id="GHES01014315">
    <property type="protein sequence ID" value="MPA44874.1"/>
    <property type="molecule type" value="Transcribed_RNA"/>
</dbReference>
<dbReference type="EMBL" id="GHES01014314">
    <property type="protein sequence ID" value="MPA44873.1"/>
    <property type="molecule type" value="Transcribed_RNA"/>
</dbReference>
<dbReference type="InterPro" id="IPR020904">
    <property type="entry name" value="Sc_DH/Rdtase_CS"/>
</dbReference>
<dbReference type="SUPFAM" id="SSF51735">
    <property type="entry name" value="NAD(P)-binding Rossmann-fold domains"/>
    <property type="match status" value="1"/>
</dbReference>
<dbReference type="Pfam" id="PF13561">
    <property type="entry name" value="adh_short_C2"/>
    <property type="match status" value="1"/>
</dbReference>
<organism evidence="3">
    <name type="scientific">Davidia involucrata</name>
    <name type="common">Dove tree</name>
    <dbReference type="NCBI Taxonomy" id="16924"/>
    <lineage>
        <taxon>Eukaryota</taxon>
        <taxon>Viridiplantae</taxon>
        <taxon>Streptophyta</taxon>
        <taxon>Embryophyta</taxon>
        <taxon>Tracheophyta</taxon>
        <taxon>Spermatophyta</taxon>
        <taxon>Magnoliopsida</taxon>
        <taxon>eudicotyledons</taxon>
        <taxon>Gunneridae</taxon>
        <taxon>Pentapetalae</taxon>
        <taxon>asterids</taxon>
        <taxon>Cornales</taxon>
        <taxon>Nyssaceae</taxon>
        <taxon>Davidia</taxon>
    </lineage>
</organism>
<evidence type="ECO:0000313" key="5">
    <source>
        <dbReference type="EMBL" id="MPA44874.1"/>
    </source>
</evidence>
<evidence type="ECO:0000256" key="1">
    <source>
        <dbReference type="ARBA" id="ARBA00022857"/>
    </source>
</evidence>
<keyword evidence="1" id="KW-0521">NADP</keyword>
<dbReference type="GO" id="GO:0016616">
    <property type="term" value="F:oxidoreductase activity, acting on the CH-OH group of donors, NAD or NADP as acceptor"/>
    <property type="evidence" value="ECO:0007669"/>
    <property type="project" value="UniProtKB-ARBA"/>
</dbReference>
<evidence type="ECO:0000313" key="4">
    <source>
        <dbReference type="EMBL" id="MPA44873.1"/>
    </source>
</evidence>
<dbReference type="PROSITE" id="PS00061">
    <property type="entry name" value="ADH_SHORT"/>
    <property type="match status" value="1"/>
</dbReference>
<evidence type="ECO:0000256" key="2">
    <source>
        <dbReference type="ARBA" id="ARBA00023002"/>
    </source>
</evidence>
<sequence length="272" mass="29251">MAQAEKSCKDRRWSLEGMTALVTGGTRGIGYAIVEELAGFGAVIHTCSRDQTELDQRLQEWKSKGFSVTGSVCDLLSRDQREKLMETVSSLFNGKLNILVNNAGMAPHKKATEYTAEDFSTMMGTNFEAPYNLCQLAHPHLKASGNGSIVFISSIAGVIATPSVSIYAATKGAMNQVTKNLACEWAKDNIRVNAIAPAVIRTSLVEALRQNSTEKAIIDHLVSRTPIGRPGEPNEVSSLVAFLCFSAASYITGQLICVDGGFTVNGFPPTQD</sequence>
<dbReference type="PRINTS" id="PR00080">
    <property type="entry name" value="SDRFAMILY"/>
</dbReference>
<dbReference type="EMBL" id="GHES01014313">
    <property type="protein sequence ID" value="MPA44872.1"/>
    <property type="molecule type" value="Transcribed_RNA"/>
</dbReference>
<protein>
    <recommendedName>
        <fullName evidence="6">Tropinone reductase</fullName>
    </recommendedName>
</protein>
<dbReference type="CDD" id="cd05329">
    <property type="entry name" value="TR_SDR_c"/>
    <property type="match status" value="1"/>
</dbReference>
<gene>
    <name evidence="3" type="ORF">Din_014313</name>
    <name evidence="4" type="ORF">Din_014314</name>
    <name evidence="5" type="ORF">Din_014315</name>
</gene>
<keyword evidence="2" id="KW-0560">Oxidoreductase</keyword>
<proteinExistence type="predicted"/>
<dbReference type="PANTHER" id="PTHR42898">
    <property type="entry name" value="TROPINONE REDUCTASE"/>
    <property type="match status" value="1"/>
</dbReference>
<dbReference type="FunFam" id="3.40.50.720:FF:000084">
    <property type="entry name" value="Short-chain dehydrogenase reductase"/>
    <property type="match status" value="1"/>
</dbReference>
<dbReference type="Gene3D" id="3.40.50.720">
    <property type="entry name" value="NAD(P)-binding Rossmann-like Domain"/>
    <property type="match status" value="1"/>
</dbReference>
<name>A0A5B6ZK87_DAVIN</name>
<evidence type="ECO:0008006" key="6">
    <source>
        <dbReference type="Google" id="ProtNLM"/>
    </source>
</evidence>
<dbReference type="PANTHER" id="PTHR42898:SF79">
    <property type="entry name" value="NAD(P)-BINDING ROSSMANN-FOLD PROTEIN"/>
    <property type="match status" value="1"/>
</dbReference>
<dbReference type="AlphaFoldDB" id="A0A5B6ZK87"/>
<reference evidence="3" key="1">
    <citation type="submission" date="2019-08" db="EMBL/GenBank/DDBJ databases">
        <title>Reference gene set and small RNA set construction with multiple tissues from Davidia involucrata Baill.</title>
        <authorList>
            <person name="Yang H."/>
            <person name="Zhou C."/>
            <person name="Li G."/>
            <person name="Wang J."/>
            <person name="Gao P."/>
            <person name="Wang M."/>
            <person name="Wang R."/>
            <person name="Zhao Y."/>
        </authorList>
    </citation>
    <scope>NUCLEOTIDE SEQUENCE</scope>
    <source>
        <tissue evidence="3">Mixed with DoveR01_LX</tissue>
    </source>
</reference>
<accession>A0A5B6ZK87</accession>
<dbReference type="PRINTS" id="PR00081">
    <property type="entry name" value="GDHRDH"/>
</dbReference>
<dbReference type="InterPro" id="IPR036291">
    <property type="entry name" value="NAD(P)-bd_dom_sf"/>
</dbReference>